<keyword evidence="4" id="KW-1185">Reference proteome</keyword>
<keyword evidence="1 3" id="KW-0378">Hydrolase</keyword>
<evidence type="ECO:0000256" key="1">
    <source>
        <dbReference type="ARBA" id="ARBA00022801"/>
    </source>
</evidence>
<name>A0A9J6RC65_9BACI</name>
<dbReference type="GO" id="GO:0052689">
    <property type="term" value="F:carboxylic ester hydrolase activity"/>
    <property type="evidence" value="ECO:0007669"/>
    <property type="project" value="UniProtKB-ARBA"/>
</dbReference>
<dbReference type="Gene3D" id="3.40.50.1820">
    <property type="entry name" value="alpha/beta hydrolase"/>
    <property type="match status" value="1"/>
</dbReference>
<dbReference type="PANTHER" id="PTHR22946:SF9">
    <property type="entry name" value="POLYKETIDE TRANSFERASE AF380"/>
    <property type="match status" value="1"/>
</dbReference>
<dbReference type="AlphaFoldDB" id="A0A9J6RC65"/>
<dbReference type="GO" id="GO:0008236">
    <property type="term" value="F:serine-type peptidase activity"/>
    <property type="evidence" value="ECO:0007669"/>
    <property type="project" value="InterPro"/>
</dbReference>
<organism evidence="3 4">
    <name type="scientific">Natronobacillus azotifigens</name>
    <dbReference type="NCBI Taxonomy" id="472978"/>
    <lineage>
        <taxon>Bacteria</taxon>
        <taxon>Bacillati</taxon>
        <taxon>Bacillota</taxon>
        <taxon>Bacilli</taxon>
        <taxon>Bacillales</taxon>
        <taxon>Bacillaceae</taxon>
        <taxon>Natronobacillus</taxon>
    </lineage>
</organism>
<reference evidence="3" key="1">
    <citation type="submission" date="2022-11" db="EMBL/GenBank/DDBJ databases">
        <title>WGS of Natronobacillus azotifigens 24KS-1, an anaerobic diazotrophic haloalkaliphile from soda-rich habitats.</title>
        <authorList>
            <person name="Sorokin D.Y."/>
            <person name="Merkel A.Y."/>
        </authorList>
    </citation>
    <scope>NUCLEOTIDE SEQUENCE</scope>
    <source>
        <strain evidence="3">24KS-1</strain>
    </source>
</reference>
<protein>
    <submittedName>
        <fullName evidence="3">Alpha/beta fold hydrolase</fullName>
    </submittedName>
</protein>
<sequence length="251" mass="28372">MGKFNKEVVKIEHRGRKIHGVSYMPIGEENCPFVIFSHGFNGTNADFILHSEYLATKGVGSYCFDFCGGSVNSKSDLKTTEMSVFTEKEDLCAVIETIKQWDTIDHDNIFLFGASQGGLVTALAAEEYKREIKGVLLLYPAFCIPDDWNERFPSIDSIPDSVDLWGVMLGREYFETIHDYHVFEQIGDFQQEVLIFHGDQDEIVPLKYGEKASKCYTNSKIVVFPGEGHGFSEQGTNRIVEMTYEFVIANV</sequence>
<dbReference type="InterPro" id="IPR050261">
    <property type="entry name" value="FrsA_esterase"/>
</dbReference>
<evidence type="ECO:0000313" key="4">
    <source>
        <dbReference type="Proteomes" id="UP001084197"/>
    </source>
</evidence>
<dbReference type="RefSeq" id="WP_268779718.1">
    <property type="nucleotide sequence ID" value="NZ_JAPRAT010000010.1"/>
</dbReference>
<accession>A0A9J6RC65</accession>
<dbReference type="EMBL" id="JAPRAT010000010">
    <property type="protein sequence ID" value="MCZ0702950.1"/>
    <property type="molecule type" value="Genomic_DNA"/>
</dbReference>
<gene>
    <name evidence="3" type="ORF">OWO01_06970</name>
</gene>
<evidence type="ECO:0000313" key="3">
    <source>
        <dbReference type="EMBL" id="MCZ0702950.1"/>
    </source>
</evidence>
<comment type="caution">
    <text evidence="3">The sequence shown here is derived from an EMBL/GenBank/DDBJ whole genome shotgun (WGS) entry which is preliminary data.</text>
</comment>
<dbReference type="InterPro" id="IPR001375">
    <property type="entry name" value="Peptidase_S9_cat"/>
</dbReference>
<dbReference type="InterPro" id="IPR029058">
    <property type="entry name" value="AB_hydrolase_fold"/>
</dbReference>
<evidence type="ECO:0000259" key="2">
    <source>
        <dbReference type="Pfam" id="PF00326"/>
    </source>
</evidence>
<proteinExistence type="predicted"/>
<dbReference type="GO" id="GO:0006508">
    <property type="term" value="P:proteolysis"/>
    <property type="evidence" value="ECO:0007669"/>
    <property type="project" value="InterPro"/>
</dbReference>
<feature type="domain" description="Peptidase S9 prolyl oligopeptidase catalytic" evidence="2">
    <location>
        <begin position="88"/>
        <end position="244"/>
    </location>
</feature>
<dbReference type="Pfam" id="PF00326">
    <property type="entry name" value="Peptidase_S9"/>
    <property type="match status" value="1"/>
</dbReference>
<dbReference type="PANTHER" id="PTHR22946">
    <property type="entry name" value="DIENELACTONE HYDROLASE DOMAIN-CONTAINING PROTEIN-RELATED"/>
    <property type="match status" value="1"/>
</dbReference>
<dbReference type="SUPFAM" id="SSF53474">
    <property type="entry name" value="alpha/beta-Hydrolases"/>
    <property type="match status" value="1"/>
</dbReference>
<dbReference type="Proteomes" id="UP001084197">
    <property type="component" value="Unassembled WGS sequence"/>
</dbReference>